<feature type="transmembrane region" description="Helical" evidence="2">
    <location>
        <begin position="94"/>
        <end position="120"/>
    </location>
</feature>
<organism evidence="4 5">
    <name type="scientific">Neofusicoccum ribis</name>
    <dbReference type="NCBI Taxonomy" id="45134"/>
    <lineage>
        <taxon>Eukaryota</taxon>
        <taxon>Fungi</taxon>
        <taxon>Dikarya</taxon>
        <taxon>Ascomycota</taxon>
        <taxon>Pezizomycotina</taxon>
        <taxon>Dothideomycetes</taxon>
        <taxon>Dothideomycetes incertae sedis</taxon>
        <taxon>Botryosphaeriales</taxon>
        <taxon>Botryosphaeriaceae</taxon>
        <taxon>Neofusicoccum</taxon>
    </lineage>
</organism>
<protein>
    <recommendedName>
        <fullName evidence="3">DUF6536 domain-containing protein</fullName>
    </recommendedName>
</protein>
<feature type="transmembrane region" description="Helical" evidence="2">
    <location>
        <begin position="654"/>
        <end position="676"/>
    </location>
</feature>
<keyword evidence="2" id="KW-0812">Transmembrane</keyword>
<comment type="caution">
    <text evidence="4">The sequence shown here is derived from an EMBL/GenBank/DDBJ whole genome shotgun (WGS) entry which is preliminary data.</text>
</comment>
<dbReference type="Proteomes" id="UP001521116">
    <property type="component" value="Unassembled WGS sequence"/>
</dbReference>
<dbReference type="EMBL" id="JAJVDC020000076">
    <property type="protein sequence ID" value="KAL1627132.1"/>
    <property type="molecule type" value="Genomic_DNA"/>
</dbReference>
<feature type="transmembrane region" description="Helical" evidence="2">
    <location>
        <begin position="605"/>
        <end position="624"/>
    </location>
</feature>
<feature type="transmembrane region" description="Helical" evidence="2">
    <location>
        <begin position="208"/>
        <end position="225"/>
    </location>
</feature>
<feature type="region of interest" description="Disordered" evidence="1">
    <location>
        <begin position="57"/>
        <end position="84"/>
    </location>
</feature>
<feature type="compositionally biased region" description="Basic and acidic residues" evidence="1">
    <location>
        <begin position="73"/>
        <end position="84"/>
    </location>
</feature>
<name>A0ABR3SQE0_9PEZI</name>
<evidence type="ECO:0000256" key="1">
    <source>
        <dbReference type="SAM" id="MobiDB-lite"/>
    </source>
</evidence>
<evidence type="ECO:0000313" key="5">
    <source>
        <dbReference type="Proteomes" id="UP001521116"/>
    </source>
</evidence>
<keyword evidence="2" id="KW-1133">Transmembrane helix</keyword>
<accession>A0ABR3SQE0</accession>
<gene>
    <name evidence="4" type="ORF">SLS56_006555</name>
</gene>
<dbReference type="Pfam" id="PF20163">
    <property type="entry name" value="DUF6536"/>
    <property type="match status" value="1"/>
</dbReference>
<feature type="transmembrane region" description="Helical" evidence="2">
    <location>
        <begin position="537"/>
        <end position="556"/>
    </location>
</feature>
<dbReference type="InterPro" id="IPR046623">
    <property type="entry name" value="DUF6536"/>
</dbReference>
<feature type="domain" description="DUF6536" evidence="3">
    <location>
        <begin position="94"/>
        <end position="248"/>
    </location>
</feature>
<dbReference type="PANTHER" id="PTHR35395:SF1">
    <property type="entry name" value="DUF6536 DOMAIN-CONTAINING PROTEIN"/>
    <property type="match status" value="1"/>
</dbReference>
<proteinExistence type="predicted"/>
<evidence type="ECO:0000259" key="3">
    <source>
        <dbReference type="Pfam" id="PF20163"/>
    </source>
</evidence>
<sequence>MAMLRSKPAYERLADSGDLGDGCRESIELPRHKRLLPVPLARVQRSNFRRDRTASSTDFDDILNKPSSFDEDASQRDAELLPERRPHPSRISGWRVGALGAAIIIICVMLFNVAITTWIMTHPDYRDDDDGWRIMFEGSCQTAKETSRWLHFLINAISTLLLGASNYCMQVLSSPTRGELIRAHSRKIWLHIGVPNTRNLWHIGKDRSLLWILLFLSSVPLHFIFNSVIFANIQANEYAVLPATPSFLNGGEYNTTGFLGFVDSEKKLFASSATDIRTKFEGLLSAGNKTENLTTAECLSAYNNQYISKYGDVLLVQDEVIWRNRMVWAPSYRFENGTLHDSYFTWTDLTSINFSTVLLMFPGLQPNLGDNLFPFRSYPDEYPASGWLCPSRSVESCSISSSAEVPDRNTWAPYGHAVSHCVAELVAEQCRLQFSARIAAAVIACNVVKAACVVAMLVRSRHYYLVTLGDAIACFLAQPDPTTRGRGLHGKALLVKEWTWMATHGHADPKRIAVEPERWAPPPRGPRWARAASKRRWWATYALYGGGLAFAGTAIARSLAGMPRSPAALWAVGFGELRGNNLLALSASTTGSIVLANTPQALLSYLYVAFNALASCMLVAREWARYAAARKPLRVSSPLGRQRSTYWLQLPYRYALPLAVASALLHWLASQALFMVSVTILDGDRRPAREIATCGYSPVAVILATVVGSVVVLAGLNFLLGHLRNLKIFEVMTFPWRL</sequence>
<dbReference type="PANTHER" id="PTHR35395">
    <property type="entry name" value="DUF6536 DOMAIN-CONTAINING PROTEIN"/>
    <property type="match status" value="1"/>
</dbReference>
<evidence type="ECO:0000256" key="2">
    <source>
        <dbReference type="SAM" id="Phobius"/>
    </source>
</evidence>
<keyword evidence="2" id="KW-0472">Membrane</keyword>
<reference evidence="4 5" key="1">
    <citation type="submission" date="2024-02" db="EMBL/GenBank/DDBJ databases">
        <title>De novo assembly and annotation of 12 fungi associated with fruit tree decline syndrome in Ontario, Canada.</title>
        <authorList>
            <person name="Sulman M."/>
            <person name="Ellouze W."/>
            <person name="Ilyukhin E."/>
        </authorList>
    </citation>
    <scope>NUCLEOTIDE SEQUENCE [LARGE SCALE GENOMIC DNA]</scope>
    <source>
        <strain evidence="4 5">M1-105</strain>
    </source>
</reference>
<feature type="transmembrane region" description="Helical" evidence="2">
    <location>
        <begin position="696"/>
        <end position="720"/>
    </location>
</feature>
<evidence type="ECO:0000313" key="4">
    <source>
        <dbReference type="EMBL" id="KAL1627132.1"/>
    </source>
</evidence>
<keyword evidence="5" id="KW-1185">Reference proteome</keyword>